<feature type="active site" description="Nucleophile" evidence="3">
    <location>
        <position position="7"/>
    </location>
</feature>
<dbReference type="EMBL" id="AAGKBG010000001">
    <property type="protein sequence ID" value="EBO9230027.1"/>
    <property type="molecule type" value="Genomic_DNA"/>
</dbReference>
<reference evidence="6" key="1">
    <citation type="submission" date="2018-07" db="EMBL/GenBank/DDBJ databases">
        <authorList>
            <consortium name="GenomeTrakr network: Whole genome sequencing for foodborne pathogen traceback"/>
        </authorList>
    </citation>
    <scope>NUCLEOTIDE SEQUENCE</scope>
    <source>
        <strain evidence="6">FL_UFL-762</strain>
    </source>
</reference>
<dbReference type="InterPro" id="IPR023214">
    <property type="entry name" value="HAD_sf"/>
</dbReference>
<dbReference type="EMBL" id="AALHJN010000074">
    <property type="protein sequence ID" value="ECZ6529542.1"/>
    <property type="molecule type" value="Genomic_DNA"/>
</dbReference>
<evidence type="ECO:0000256" key="1">
    <source>
        <dbReference type="ARBA" id="ARBA00009589"/>
    </source>
</evidence>
<evidence type="ECO:0000313" key="8">
    <source>
        <dbReference type="EMBL" id="ECZ8218750.1"/>
    </source>
</evidence>
<dbReference type="SUPFAM" id="SSF56784">
    <property type="entry name" value="HAD-like"/>
    <property type="match status" value="1"/>
</dbReference>
<dbReference type="GO" id="GO:0008253">
    <property type="term" value="F:5'-nucleotidase activity"/>
    <property type="evidence" value="ECO:0007669"/>
    <property type="project" value="InterPro"/>
</dbReference>
<reference evidence="7" key="2">
    <citation type="submission" date="2019-10" db="EMBL/GenBank/DDBJ databases">
        <authorList>
            <consortium name="PulseNet: The National Subtyping Network for Foodborne Disease Surveillance"/>
            <person name="Tarr C.L."/>
            <person name="Trees E."/>
            <person name="Katz L.S."/>
            <person name="Carleton-Romer H.A."/>
            <person name="Stroika S."/>
            <person name="Kucerova Z."/>
            <person name="Roache K.F."/>
            <person name="Sabol A.L."/>
            <person name="Besser J."/>
            <person name="Gerner-Smidt P."/>
        </authorList>
    </citation>
    <scope>NUCLEOTIDE SEQUENCE</scope>
    <source>
        <strain evidence="5">PNUSAS051976</strain>
        <strain evidence="4">PNUSAS063856</strain>
        <strain evidence="8">PNUSAS096183</strain>
        <strain evidence="7">PNUSAS104097</strain>
        <strain evidence="9">PNUSAS111696</strain>
    </source>
</reference>
<dbReference type="SFLD" id="SFLDG01126">
    <property type="entry name" value="C1.2:_Nucleotidase_Like"/>
    <property type="match status" value="1"/>
</dbReference>
<protein>
    <submittedName>
        <fullName evidence="7">5'-3'-deoxyribonucleotidase</fullName>
    </submittedName>
</protein>
<dbReference type="PANTHER" id="PTHR16504">
    <property type="entry name" value="5'(3')-DEOXYRIBONUCLEOTIDASE"/>
    <property type="match status" value="1"/>
</dbReference>
<comment type="similarity">
    <text evidence="1">Belongs to the 5'(3')-deoxyribonucleotidase family.</text>
</comment>
<feature type="active site" description="Proton donor" evidence="3">
    <location>
        <position position="9"/>
    </location>
</feature>
<keyword evidence="2" id="KW-0479">Metal-binding</keyword>
<dbReference type="EMBL" id="AAGJRX010000001">
    <property type="protein sequence ID" value="EBO8106303.1"/>
    <property type="molecule type" value="Genomic_DNA"/>
</dbReference>
<evidence type="ECO:0000313" key="4">
    <source>
        <dbReference type="EMBL" id="EAM5479740.1"/>
    </source>
</evidence>
<gene>
    <name evidence="5" type="ORF">D3J24_01065</name>
    <name evidence="4" type="ORF">EKI11_15680</name>
    <name evidence="8" type="ORF">F8625_00090</name>
    <name evidence="7" type="ORF">F8X11_20195</name>
    <name evidence="9" type="ORF">GFE54_03270</name>
    <name evidence="6" type="ORF">R347_01020</name>
</gene>
<accession>A0A5Y7U657</accession>
<dbReference type="SFLD" id="SFLDG01146">
    <property type="entry name" value="C1.2.2"/>
    <property type="match status" value="1"/>
</dbReference>
<evidence type="ECO:0000313" key="7">
    <source>
        <dbReference type="EMBL" id="ECZ6529542.1"/>
    </source>
</evidence>
<evidence type="ECO:0000313" key="5">
    <source>
        <dbReference type="EMBL" id="EBO8106303.1"/>
    </source>
</evidence>
<dbReference type="PANTHER" id="PTHR16504:SF4">
    <property type="entry name" value="5'(3')-DEOXYRIBONUCLEOTIDASE"/>
    <property type="match status" value="1"/>
</dbReference>
<dbReference type="InterPro" id="IPR036412">
    <property type="entry name" value="HAD-like_sf"/>
</dbReference>
<dbReference type="Gene3D" id="3.40.50.1000">
    <property type="entry name" value="HAD superfamily/HAD-like"/>
    <property type="match status" value="1"/>
</dbReference>
<name>A0A5Y7U657_SALER</name>
<dbReference type="GO" id="GO:0009223">
    <property type="term" value="P:pyrimidine deoxyribonucleotide catabolic process"/>
    <property type="evidence" value="ECO:0007669"/>
    <property type="project" value="TreeGrafter"/>
</dbReference>
<dbReference type="GO" id="GO:0046872">
    <property type="term" value="F:metal ion binding"/>
    <property type="evidence" value="ECO:0007669"/>
    <property type="project" value="UniProtKB-KW"/>
</dbReference>
<comment type="caution">
    <text evidence="7">The sequence shown here is derived from an EMBL/GenBank/DDBJ whole genome shotgun (WGS) entry which is preliminary data.</text>
</comment>
<evidence type="ECO:0000313" key="6">
    <source>
        <dbReference type="EMBL" id="EBO9230027.1"/>
    </source>
</evidence>
<dbReference type="EMBL" id="AAMOUK010000004">
    <property type="protein sequence ID" value="EDJ5872235.1"/>
    <property type="molecule type" value="Genomic_DNA"/>
</dbReference>
<proteinExistence type="inferred from homology"/>
<dbReference type="SFLD" id="SFLDS00003">
    <property type="entry name" value="Haloacid_Dehalogenase"/>
    <property type="match status" value="1"/>
</dbReference>
<dbReference type="InterPro" id="IPR010708">
    <property type="entry name" value="5'(3')-deoxyribonucleotidase"/>
</dbReference>
<dbReference type="Pfam" id="PF06941">
    <property type="entry name" value="NT5C"/>
    <property type="match status" value="1"/>
</dbReference>
<organism evidence="7">
    <name type="scientific">Salmonella enterica</name>
    <name type="common">Salmonella choleraesuis</name>
    <dbReference type="NCBI Taxonomy" id="28901"/>
    <lineage>
        <taxon>Bacteria</taxon>
        <taxon>Pseudomonadati</taxon>
        <taxon>Pseudomonadota</taxon>
        <taxon>Gammaproteobacteria</taxon>
        <taxon>Enterobacterales</taxon>
        <taxon>Enterobacteriaceae</taxon>
        <taxon>Salmonella</taxon>
    </lineage>
</organism>
<evidence type="ECO:0000256" key="2">
    <source>
        <dbReference type="ARBA" id="ARBA00022723"/>
    </source>
</evidence>
<dbReference type="EMBL" id="AALHXZ010000001">
    <property type="protein sequence ID" value="ECZ8218750.1"/>
    <property type="molecule type" value="Genomic_DNA"/>
</dbReference>
<dbReference type="EMBL" id="AACVGV010000038">
    <property type="protein sequence ID" value="EAM5479740.1"/>
    <property type="molecule type" value="Genomic_DNA"/>
</dbReference>
<dbReference type="AlphaFoldDB" id="A0A5Y7U657"/>
<sequence length="174" mass="20091">MKRIAIDMDEVIADFNCKFIASFNARFSENITVADLAGKTVEQFRPQLLAEMRAMICEDGFFRDMPVIPDSQRVVEALHNRYEIFITSAAMDWPGSFNAKYHWLQENFPFISPKNVVFCGNKSIVYADYLIDDTPRHFLTFQGEGILFSAPHNLDTEGYRRVNSWLDVETLFLS</sequence>
<evidence type="ECO:0000313" key="9">
    <source>
        <dbReference type="EMBL" id="EDJ5872235.1"/>
    </source>
</evidence>
<dbReference type="Gene3D" id="1.10.40.40">
    <property type="entry name" value="Deoxyribonucleotidase, domain 2"/>
    <property type="match status" value="1"/>
</dbReference>
<evidence type="ECO:0000256" key="3">
    <source>
        <dbReference type="PIRSR" id="PIRSR610708-1"/>
    </source>
</evidence>
<dbReference type="RefSeq" id="WP_001522718.1">
    <property type="nucleotide sequence ID" value="NZ_BCOB01000082.1"/>
</dbReference>